<reference evidence="12 13" key="1">
    <citation type="submission" date="2010-08" db="EMBL/GenBank/DDBJ databases">
        <title>Complete sequence of Clostridium cellulovorans 743B.</title>
        <authorList>
            <consortium name="US DOE Joint Genome Institute"/>
            <person name="Lucas S."/>
            <person name="Copeland A."/>
            <person name="Lapidus A."/>
            <person name="Cheng J.-F."/>
            <person name="Bruce D."/>
            <person name="Goodwin L."/>
            <person name="Pitluck S."/>
            <person name="Chertkov O."/>
            <person name="Detter J.C."/>
            <person name="Han C."/>
            <person name="Tapia R."/>
            <person name="Land M."/>
            <person name="Hauser L."/>
            <person name="Chang Y.-J."/>
            <person name="Jeffries C."/>
            <person name="Kyrpides N."/>
            <person name="Ivanova N."/>
            <person name="Mikhailova N."/>
            <person name="Hemme C.L."/>
            <person name="Woyke T."/>
        </authorList>
    </citation>
    <scope>NUCLEOTIDE SEQUENCE [LARGE SCALE GENOMIC DNA]</scope>
    <source>
        <strain evidence="13">ATCC 35296 / DSM 3052 / OCM 3 / 743B</strain>
    </source>
</reference>
<dbReference type="Gene3D" id="3.30.930.10">
    <property type="entry name" value="Bira Bifunctional Protein, Domain 2"/>
    <property type="match status" value="1"/>
</dbReference>
<comment type="subunit">
    <text evidence="9">Heteromultimer composed of HisG and HisZ subunits.</text>
</comment>
<dbReference type="InterPro" id="IPR041715">
    <property type="entry name" value="HisRS-like_core"/>
</dbReference>
<proteinExistence type="inferred from homology"/>
<keyword evidence="13" id="KW-1185">Reference proteome</keyword>
<dbReference type="InterPro" id="IPR045864">
    <property type="entry name" value="aa-tRNA-synth_II/BPL/LPL"/>
</dbReference>
<dbReference type="GO" id="GO:0016740">
    <property type="term" value="F:transferase activity"/>
    <property type="evidence" value="ECO:0007669"/>
    <property type="project" value="UniProtKB-ARBA"/>
</dbReference>
<gene>
    <name evidence="9" type="primary">hisZ</name>
    <name evidence="12" type="ordered locus">Clocel_3926</name>
</gene>
<evidence type="ECO:0000313" key="13">
    <source>
        <dbReference type="Proteomes" id="UP000002730"/>
    </source>
</evidence>
<organism evidence="12 13">
    <name type="scientific">Clostridium cellulovorans (strain ATCC 35296 / DSM 3052 / OCM 3 / 743B)</name>
    <dbReference type="NCBI Taxonomy" id="573061"/>
    <lineage>
        <taxon>Bacteria</taxon>
        <taxon>Bacillati</taxon>
        <taxon>Bacillota</taxon>
        <taxon>Clostridia</taxon>
        <taxon>Eubacteriales</taxon>
        <taxon>Clostridiaceae</taxon>
        <taxon>Clostridium</taxon>
    </lineage>
</organism>
<evidence type="ECO:0000256" key="10">
    <source>
        <dbReference type="PIRSR" id="PIRSR001549-1"/>
    </source>
</evidence>
<dbReference type="NCBIfam" id="TIGR00443">
    <property type="entry name" value="hisZ_biosyn_reg"/>
    <property type="match status" value="1"/>
</dbReference>
<sequence length="403" mass="45212">MKKLNKYIPEGMRDLLFDQCEIKNQVINSLRGFYKENGYFEIATPTLEYLDVFYGQSGSIDQESMYKLLDSRGRLLVLRPDMTTPLMRVANTKLREATYPLRVCYSGNIFRNNEILEGKLSEITQSGIEVIGSGNAKSDADVIITAIKALLKVGVKDFHIEIGQAEFFKSLIEDLELFDEDMDTLRSFIEKKNFVALRNFIEENSETLGDNAEALKALPTLFGGKEVLDSAKVLTKNANAICAIENIREVYESLESLGLSEYVSIDLGMIQFIEYYTGTTFRGYSSQLGCSILSGGRYDNLASEFGCPKPATGFAIHVDNVINVLKNQGDQKDEDKYVLVHFESKATVKAYAVAEAVREEGYIVEMSLLDSEDEAIDYGKKKGFCNIIFVSEDGEEKYVSLEN</sequence>
<dbReference type="GO" id="GO:0006427">
    <property type="term" value="P:histidyl-tRNA aminoacylation"/>
    <property type="evidence" value="ECO:0007669"/>
    <property type="project" value="TreeGrafter"/>
</dbReference>
<comment type="function">
    <text evidence="8 9">Required for the first step of histidine biosynthesis. May allow the feedback regulation of ATP phosphoribosyltransferase activity by histidine.</text>
</comment>
<evidence type="ECO:0000256" key="6">
    <source>
        <dbReference type="ARBA" id="ARBA00022605"/>
    </source>
</evidence>
<evidence type="ECO:0000256" key="3">
    <source>
        <dbReference type="ARBA" id="ARBA00005539"/>
    </source>
</evidence>
<keyword evidence="5 9" id="KW-0963">Cytoplasm</keyword>
<dbReference type="EMBL" id="CP002160">
    <property type="protein sequence ID" value="ADL53592.1"/>
    <property type="molecule type" value="Genomic_DNA"/>
</dbReference>
<dbReference type="PROSITE" id="PS50862">
    <property type="entry name" value="AA_TRNA_LIGASE_II"/>
    <property type="match status" value="1"/>
</dbReference>
<dbReference type="HAMAP" id="MF_00125">
    <property type="entry name" value="HisZ"/>
    <property type="match status" value="1"/>
</dbReference>
<accession>D9SL20</accession>
<comment type="subcellular location">
    <subcellularLocation>
        <location evidence="1 9">Cytoplasm</location>
    </subcellularLocation>
</comment>
<evidence type="ECO:0000256" key="5">
    <source>
        <dbReference type="ARBA" id="ARBA00022490"/>
    </source>
</evidence>
<dbReference type="OrthoDB" id="9800814at2"/>
<dbReference type="UniPathway" id="UPA00031">
    <property type="reaction ID" value="UER00006"/>
</dbReference>
<name>D9SL20_CLOC7</name>
<keyword evidence="7 9" id="KW-0368">Histidine biosynthesis</keyword>
<dbReference type="GO" id="GO:0000105">
    <property type="term" value="P:L-histidine biosynthetic process"/>
    <property type="evidence" value="ECO:0007669"/>
    <property type="project" value="UniProtKB-UniRule"/>
</dbReference>
<comment type="miscellaneous">
    <text evidence="9">This function is generally fulfilled by the C-terminal part of HisG, which is missing in some bacteria such as this one.</text>
</comment>
<dbReference type="SUPFAM" id="SSF55681">
    <property type="entry name" value="Class II aaRS and biotin synthetases"/>
    <property type="match status" value="1"/>
</dbReference>
<evidence type="ECO:0000313" key="12">
    <source>
        <dbReference type="EMBL" id="ADL53592.1"/>
    </source>
</evidence>
<evidence type="ECO:0000256" key="9">
    <source>
        <dbReference type="HAMAP-Rule" id="MF_00125"/>
    </source>
</evidence>
<dbReference type="HOGENOM" id="CLU_025113_0_0_9"/>
<keyword evidence="6 9" id="KW-0028">Amino-acid biosynthesis</keyword>
<evidence type="ECO:0000256" key="2">
    <source>
        <dbReference type="ARBA" id="ARBA00004667"/>
    </source>
</evidence>
<dbReference type="CDD" id="cd00773">
    <property type="entry name" value="HisRS-like_core"/>
    <property type="match status" value="1"/>
</dbReference>
<dbReference type="STRING" id="573061.Clocel_3926"/>
<evidence type="ECO:0000256" key="8">
    <source>
        <dbReference type="ARBA" id="ARBA00025246"/>
    </source>
</evidence>
<dbReference type="KEGG" id="ccb:Clocel_3926"/>
<dbReference type="Proteomes" id="UP000002730">
    <property type="component" value="Chromosome"/>
</dbReference>
<feature type="binding site" evidence="10">
    <location>
        <position position="125"/>
    </location>
    <ligand>
        <name>L-histidine</name>
        <dbReference type="ChEBI" id="CHEBI:57595"/>
    </ligand>
</feature>
<dbReference type="InterPro" id="IPR006195">
    <property type="entry name" value="aa-tRNA-synth_II"/>
</dbReference>
<dbReference type="PANTHER" id="PTHR43707">
    <property type="entry name" value="HISTIDYL-TRNA SYNTHETASE"/>
    <property type="match status" value="1"/>
</dbReference>
<evidence type="ECO:0000259" key="11">
    <source>
        <dbReference type="PROSITE" id="PS50862"/>
    </source>
</evidence>
<dbReference type="GO" id="GO:0005737">
    <property type="term" value="C:cytoplasm"/>
    <property type="evidence" value="ECO:0007669"/>
    <property type="project" value="UniProtKB-SubCell"/>
</dbReference>
<dbReference type="AlphaFoldDB" id="D9SL20"/>
<dbReference type="PANTHER" id="PTHR43707:SF6">
    <property type="entry name" value="ATP PHOSPHORIBOSYLTRANSFERASE REGULATORY SUBUNIT"/>
    <property type="match status" value="1"/>
</dbReference>
<keyword evidence="12" id="KW-0030">Aminoacyl-tRNA synthetase</keyword>
<feature type="binding site" evidence="10">
    <location>
        <begin position="275"/>
        <end position="276"/>
    </location>
    <ligand>
        <name>L-histidine</name>
        <dbReference type="ChEBI" id="CHEBI:57595"/>
    </ligand>
</feature>
<comment type="pathway">
    <text evidence="2 9">Amino-acid biosynthesis; L-histidine biosynthesis; L-histidine from 5-phospho-alpha-D-ribose 1-diphosphate: step 1/9.</text>
</comment>
<feature type="binding site" evidence="10">
    <location>
        <begin position="81"/>
        <end position="83"/>
    </location>
    <ligand>
        <name>L-histidine</name>
        <dbReference type="ChEBI" id="CHEBI:57595"/>
    </ligand>
</feature>
<protein>
    <recommendedName>
        <fullName evidence="4 9">ATP phosphoribosyltransferase regulatory subunit</fullName>
    </recommendedName>
</protein>
<evidence type="ECO:0000256" key="7">
    <source>
        <dbReference type="ARBA" id="ARBA00023102"/>
    </source>
</evidence>
<feature type="binding site" evidence="10">
    <location>
        <position position="111"/>
    </location>
    <ligand>
        <name>L-histidine</name>
        <dbReference type="ChEBI" id="CHEBI:57595"/>
    </ligand>
</feature>
<dbReference type="InterPro" id="IPR004516">
    <property type="entry name" value="HisRS/HisZ"/>
</dbReference>
<dbReference type="eggNOG" id="COG3705">
    <property type="taxonomic scope" value="Bacteria"/>
</dbReference>
<comment type="similarity">
    <text evidence="3 9">Belongs to the class-II aminoacyl-tRNA synthetase family. HisZ subfamily.</text>
</comment>
<dbReference type="Pfam" id="PF13393">
    <property type="entry name" value="tRNA-synt_His"/>
    <property type="match status" value="1"/>
</dbReference>
<keyword evidence="12" id="KW-0436">Ligase</keyword>
<dbReference type="RefSeq" id="WP_010073934.1">
    <property type="nucleotide sequence ID" value="NC_014393.1"/>
</dbReference>
<dbReference type="PIRSF" id="PIRSF001549">
    <property type="entry name" value="His-tRNA_synth"/>
    <property type="match status" value="1"/>
</dbReference>
<dbReference type="InterPro" id="IPR004517">
    <property type="entry name" value="HisZ"/>
</dbReference>
<dbReference type="GO" id="GO:0140096">
    <property type="term" value="F:catalytic activity, acting on a protein"/>
    <property type="evidence" value="ECO:0007669"/>
    <property type="project" value="UniProtKB-ARBA"/>
</dbReference>
<feature type="domain" description="Aminoacyl-transfer RNA synthetases class-II family profile" evidence="11">
    <location>
        <begin position="22"/>
        <end position="379"/>
    </location>
</feature>
<feature type="binding site" evidence="10">
    <location>
        <position position="129"/>
    </location>
    <ligand>
        <name>L-histidine</name>
        <dbReference type="ChEBI" id="CHEBI:57595"/>
    </ligand>
</feature>
<dbReference type="GO" id="GO:0004821">
    <property type="term" value="F:histidine-tRNA ligase activity"/>
    <property type="evidence" value="ECO:0007669"/>
    <property type="project" value="TreeGrafter"/>
</dbReference>
<evidence type="ECO:0000256" key="4">
    <source>
        <dbReference type="ARBA" id="ARBA00020397"/>
    </source>
</evidence>
<evidence type="ECO:0000256" key="1">
    <source>
        <dbReference type="ARBA" id="ARBA00004496"/>
    </source>
</evidence>